<evidence type="ECO:0000256" key="2">
    <source>
        <dbReference type="SAM" id="SignalP"/>
    </source>
</evidence>
<dbReference type="Proteomes" id="UP000783686">
    <property type="component" value="Unassembled WGS sequence"/>
</dbReference>
<keyword evidence="2" id="KW-0732">Signal</keyword>
<name>A0A811JUZ8_9BILA</name>
<dbReference type="Proteomes" id="UP000614601">
    <property type="component" value="Unassembled WGS sequence"/>
</dbReference>
<keyword evidence="4" id="KW-1185">Reference proteome</keyword>
<feature type="signal peptide" evidence="2">
    <location>
        <begin position="1"/>
        <end position="20"/>
    </location>
</feature>
<dbReference type="EMBL" id="CAJFDH010000001">
    <property type="protein sequence ID" value="CAD5207062.1"/>
    <property type="molecule type" value="Genomic_DNA"/>
</dbReference>
<keyword evidence="1" id="KW-0812">Transmembrane</keyword>
<protein>
    <submittedName>
        <fullName evidence="3">Uncharacterized protein</fullName>
    </submittedName>
</protein>
<dbReference type="AlphaFoldDB" id="A0A811JUZ8"/>
<dbReference type="EMBL" id="CAJFCW020000001">
    <property type="protein sequence ID" value="CAG9084193.1"/>
    <property type="molecule type" value="Genomic_DNA"/>
</dbReference>
<organism evidence="3 4">
    <name type="scientific">Bursaphelenchus okinawaensis</name>
    <dbReference type="NCBI Taxonomy" id="465554"/>
    <lineage>
        <taxon>Eukaryota</taxon>
        <taxon>Metazoa</taxon>
        <taxon>Ecdysozoa</taxon>
        <taxon>Nematoda</taxon>
        <taxon>Chromadorea</taxon>
        <taxon>Rhabditida</taxon>
        <taxon>Tylenchina</taxon>
        <taxon>Tylenchomorpha</taxon>
        <taxon>Aphelenchoidea</taxon>
        <taxon>Aphelenchoididae</taxon>
        <taxon>Bursaphelenchus</taxon>
    </lineage>
</organism>
<accession>A0A811JUZ8</accession>
<feature type="chain" id="PRO_5036220794" evidence="2">
    <location>
        <begin position="21"/>
        <end position="281"/>
    </location>
</feature>
<comment type="caution">
    <text evidence="3">The sequence shown here is derived from an EMBL/GenBank/DDBJ whole genome shotgun (WGS) entry which is preliminary data.</text>
</comment>
<keyword evidence="1" id="KW-1133">Transmembrane helix</keyword>
<evidence type="ECO:0000313" key="4">
    <source>
        <dbReference type="Proteomes" id="UP000614601"/>
    </source>
</evidence>
<gene>
    <name evidence="3" type="ORF">BOKJ2_LOCUS1746</name>
</gene>
<keyword evidence="1" id="KW-0472">Membrane</keyword>
<reference evidence="3" key="1">
    <citation type="submission" date="2020-09" db="EMBL/GenBank/DDBJ databases">
        <authorList>
            <person name="Kikuchi T."/>
        </authorList>
    </citation>
    <scope>NUCLEOTIDE SEQUENCE</scope>
    <source>
        <strain evidence="3">SH1</strain>
    </source>
</reference>
<evidence type="ECO:0000256" key="1">
    <source>
        <dbReference type="SAM" id="Phobius"/>
    </source>
</evidence>
<feature type="transmembrane region" description="Helical" evidence="1">
    <location>
        <begin position="227"/>
        <end position="245"/>
    </location>
</feature>
<dbReference type="OrthoDB" id="10563692at2759"/>
<sequence length="281" mass="32793">MRLFSAVLIILHLHLRPNLAYIHIHIVATTNYSQLYQNVFTFLKQPEFEPRHPTTTIVQLEDLCDFVDELNLNLPSTDIVFMLYEGTEEVNPCPYKVHRESVNLLQFFNTSDHPSFAPEILLYTKFGKVRWGPYKQELCAVTDTVSEEIDEELTDYKPQMINFNETLRSIVNLTINIAQQSSEEIATDLVAPLREISEVRVLQELLQERQMLEETTDVLTMTNLFEILYVIMLIYALLFTFAVYPSRRLILKESMYPEDTTTKKPATWKDRFKTVGNAVTW</sequence>
<evidence type="ECO:0000313" key="3">
    <source>
        <dbReference type="EMBL" id="CAD5207062.1"/>
    </source>
</evidence>
<proteinExistence type="predicted"/>